<proteinExistence type="predicted"/>
<evidence type="ECO:0000313" key="2">
    <source>
        <dbReference type="Proteomes" id="UP000623269"/>
    </source>
</evidence>
<gene>
    <name evidence="1" type="ORF">I5677_12175</name>
</gene>
<evidence type="ECO:0000313" key="1">
    <source>
        <dbReference type="EMBL" id="MBH1941650.1"/>
    </source>
</evidence>
<name>A0A8J7KWR1_9FIRM</name>
<accession>A0A8J7KWR1</accession>
<dbReference type="AlphaFoldDB" id="A0A8J7KWR1"/>
<dbReference type="RefSeq" id="WP_197661895.1">
    <property type="nucleotide sequence ID" value="NZ_JAEAGR010000013.1"/>
</dbReference>
<reference evidence="1" key="1">
    <citation type="submission" date="2020-12" db="EMBL/GenBank/DDBJ databases">
        <title>M. sibirica DSM 26468T genome.</title>
        <authorList>
            <person name="Thieme N."/>
            <person name="Rettenmaier R."/>
            <person name="Zverlov V."/>
            <person name="Liebl W."/>
        </authorList>
    </citation>
    <scope>NUCLEOTIDE SEQUENCE</scope>
    <source>
        <strain evidence="1">DSM 26468</strain>
    </source>
</reference>
<dbReference type="EMBL" id="JAEAGR010000013">
    <property type="protein sequence ID" value="MBH1941650.1"/>
    <property type="molecule type" value="Genomic_DNA"/>
</dbReference>
<protein>
    <submittedName>
        <fullName evidence="1">Uncharacterized protein</fullName>
    </submittedName>
</protein>
<comment type="caution">
    <text evidence="1">The sequence shown here is derived from an EMBL/GenBank/DDBJ whole genome shotgun (WGS) entry which is preliminary data.</text>
</comment>
<dbReference type="Proteomes" id="UP000623269">
    <property type="component" value="Unassembled WGS sequence"/>
</dbReference>
<keyword evidence="2" id="KW-1185">Reference proteome</keyword>
<sequence>MNKRQRKKQFKKKLQKFYCGFDFANGPDYTYLPDTVARFIYNIFNIPEEYMKEKARDIHLQYKSFLKMHRIVIGGD</sequence>
<organism evidence="1 2">
    <name type="scientific">Mobilitalea sibirica</name>
    <dbReference type="NCBI Taxonomy" id="1462919"/>
    <lineage>
        <taxon>Bacteria</taxon>
        <taxon>Bacillati</taxon>
        <taxon>Bacillota</taxon>
        <taxon>Clostridia</taxon>
        <taxon>Lachnospirales</taxon>
        <taxon>Lachnospiraceae</taxon>
        <taxon>Mobilitalea</taxon>
    </lineage>
</organism>